<dbReference type="InterPro" id="IPR029044">
    <property type="entry name" value="Nucleotide-diphossugar_trans"/>
</dbReference>
<dbReference type="STRING" id="619304.SAMN05421760_10193"/>
<keyword evidence="4" id="KW-1185">Reference proteome</keyword>
<dbReference type="PANTHER" id="PTHR10859">
    <property type="entry name" value="GLYCOSYL TRANSFERASE"/>
    <property type="match status" value="1"/>
</dbReference>
<dbReference type="RefSeq" id="WP_238377032.1">
    <property type="nucleotide sequence ID" value="NZ_FTOE01000001.1"/>
</dbReference>
<dbReference type="EMBL" id="FTOE01000001">
    <property type="protein sequence ID" value="SIS40259.1"/>
    <property type="molecule type" value="Genomic_DNA"/>
</dbReference>
<dbReference type="AlphaFoldDB" id="A0A1N7IT28"/>
<dbReference type="SUPFAM" id="SSF53448">
    <property type="entry name" value="Nucleotide-diphospho-sugar transferases"/>
    <property type="match status" value="1"/>
</dbReference>
<protein>
    <submittedName>
        <fullName evidence="3">Glycosyltransferase involved in cell wall bisynthesis</fullName>
    </submittedName>
</protein>
<sequence length="272" mass="31570">MDVSALNKHSEYKREPMPEHKPEHKQEYKPAILIPVYNHEDAIGSTLDDALQYDCSVMLVDDGCSTLCRERLVSLRDQHHARVMLLQLPENIGKGGALKAGFRALLEAGYTHAVQIDADGQHTLTDLPLFLEASRENPETLVTGYPKYDESVPKIRYYGRYLTHVWVWINTLSFEIKDTMCGFRAYPLEAVVDLLEQEKCGNRMDFDSEVMVRWHWRGGLIKNIPTQVRYPMDGVSHFNIWHDNVLISLMHTRLFFGMLVRLPKILWRRIYV</sequence>
<feature type="region of interest" description="Disordered" evidence="1">
    <location>
        <begin position="1"/>
        <end position="25"/>
    </location>
</feature>
<dbReference type="Proteomes" id="UP000185999">
    <property type="component" value="Unassembled WGS sequence"/>
</dbReference>
<evidence type="ECO:0000259" key="2">
    <source>
        <dbReference type="Pfam" id="PF00535"/>
    </source>
</evidence>
<feature type="compositionally biased region" description="Basic and acidic residues" evidence="1">
    <location>
        <begin position="8"/>
        <end position="25"/>
    </location>
</feature>
<evidence type="ECO:0000313" key="3">
    <source>
        <dbReference type="EMBL" id="SIS40259.1"/>
    </source>
</evidence>
<dbReference type="Gene3D" id="3.90.550.10">
    <property type="entry name" value="Spore Coat Polysaccharide Biosynthesis Protein SpsA, Chain A"/>
    <property type="match status" value="1"/>
</dbReference>
<evidence type="ECO:0000313" key="4">
    <source>
        <dbReference type="Proteomes" id="UP000185999"/>
    </source>
</evidence>
<organism evidence="3 4">
    <name type="scientific">Neptunomonas antarctica</name>
    <dbReference type="NCBI Taxonomy" id="619304"/>
    <lineage>
        <taxon>Bacteria</taxon>
        <taxon>Pseudomonadati</taxon>
        <taxon>Pseudomonadota</taxon>
        <taxon>Gammaproteobacteria</taxon>
        <taxon>Oceanospirillales</taxon>
        <taxon>Oceanospirillaceae</taxon>
        <taxon>Neptunomonas</taxon>
    </lineage>
</organism>
<dbReference type="InterPro" id="IPR001173">
    <property type="entry name" value="Glyco_trans_2-like"/>
</dbReference>
<keyword evidence="3" id="KW-0808">Transferase</keyword>
<dbReference type="Pfam" id="PF00535">
    <property type="entry name" value="Glycos_transf_2"/>
    <property type="match status" value="1"/>
</dbReference>
<dbReference type="GO" id="GO:0006487">
    <property type="term" value="P:protein N-linked glycosylation"/>
    <property type="evidence" value="ECO:0007669"/>
    <property type="project" value="TreeGrafter"/>
</dbReference>
<proteinExistence type="predicted"/>
<evidence type="ECO:0000256" key="1">
    <source>
        <dbReference type="SAM" id="MobiDB-lite"/>
    </source>
</evidence>
<dbReference type="PANTHER" id="PTHR10859:SF91">
    <property type="entry name" value="DOLICHYL-PHOSPHATE BETA-GLUCOSYLTRANSFERASE"/>
    <property type="match status" value="1"/>
</dbReference>
<dbReference type="CDD" id="cd04179">
    <property type="entry name" value="DPM_DPG-synthase_like"/>
    <property type="match status" value="1"/>
</dbReference>
<name>A0A1N7IT28_9GAMM</name>
<dbReference type="GO" id="GO:0016740">
    <property type="term" value="F:transferase activity"/>
    <property type="evidence" value="ECO:0007669"/>
    <property type="project" value="UniProtKB-KW"/>
</dbReference>
<feature type="domain" description="Glycosyltransferase 2-like" evidence="2">
    <location>
        <begin position="32"/>
        <end position="158"/>
    </location>
</feature>
<gene>
    <name evidence="3" type="ORF">SAMN05421760_10193</name>
</gene>
<accession>A0A1N7IT28</accession>
<reference evidence="4" key="1">
    <citation type="submission" date="2017-01" db="EMBL/GenBank/DDBJ databases">
        <authorList>
            <person name="Varghese N."/>
            <person name="Submissions S."/>
        </authorList>
    </citation>
    <scope>NUCLEOTIDE SEQUENCE [LARGE SCALE GENOMIC DNA]</scope>
    <source>
        <strain evidence="4">DSM 22306</strain>
    </source>
</reference>